<dbReference type="InterPro" id="IPR038186">
    <property type="entry name" value="CHAD_dom_sf"/>
</dbReference>
<feature type="coiled-coil region" evidence="1">
    <location>
        <begin position="144"/>
        <end position="171"/>
    </location>
</feature>
<keyword evidence="1" id="KW-0175">Coiled coil</keyword>
<feature type="domain" description="CHAD" evidence="2">
    <location>
        <begin position="1"/>
        <end position="256"/>
    </location>
</feature>
<dbReference type="Proteomes" id="UP000501669">
    <property type="component" value="Chromosome"/>
</dbReference>
<dbReference type="PROSITE" id="PS51708">
    <property type="entry name" value="CHAD"/>
    <property type="match status" value="1"/>
</dbReference>
<dbReference type="Pfam" id="PF05235">
    <property type="entry name" value="CHAD"/>
    <property type="match status" value="1"/>
</dbReference>
<protein>
    <submittedName>
        <fullName evidence="3">Metal-chelation protein CHAD</fullName>
    </submittedName>
</protein>
<organism evidence="3 4">
    <name type="scientific">Pseudomonas fluorescens</name>
    <dbReference type="NCBI Taxonomy" id="294"/>
    <lineage>
        <taxon>Bacteria</taxon>
        <taxon>Pseudomonadati</taxon>
        <taxon>Pseudomonadota</taxon>
        <taxon>Gammaproteobacteria</taxon>
        <taxon>Pseudomonadales</taxon>
        <taxon>Pseudomonadaceae</taxon>
        <taxon>Pseudomonas</taxon>
    </lineage>
</organism>
<dbReference type="AlphaFoldDB" id="A0A7Z3GZS0"/>
<dbReference type="RefSeq" id="WP_169430148.1">
    <property type="nucleotide sequence ID" value="NZ_CP027561.1"/>
</dbReference>
<dbReference type="PANTHER" id="PTHR39339">
    <property type="entry name" value="SLR1444 PROTEIN"/>
    <property type="match status" value="1"/>
</dbReference>
<dbReference type="Gene3D" id="1.40.20.10">
    <property type="entry name" value="CHAD domain"/>
    <property type="match status" value="1"/>
</dbReference>
<gene>
    <name evidence="3" type="ORF">C6Y56_12790</name>
</gene>
<dbReference type="PANTHER" id="PTHR39339:SF1">
    <property type="entry name" value="CHAD DOMAIN-CONTAINING PROTEIN"/>
    <property type="match status" value="1"/>
</dbReference>
<evidence type="ECO:0000313" key="4">
    <source>
        <dbReference type="Proteomes" id="UP000501669"/>
    </source>
</evidence>
<evidence type="ECO:0000256" key="1">
    <source>
        <dbReference type="SAM" id="Coils"/>
    </source>
</evidence>
<reference evidence="3 4" key="1">
    <citation type="submission" date="2018-03" db="EMBL/GenBank/DDBJ databases">
        <title>Complete genome sequence of Pseudomonas fluorescens sp. G7.</title>
        <authorList>
            <person name="Gao C.-H."/>
            <person name="Li Z."/>
            <person name="Cai P."/>
        </authorList>
    </citation>
    <scope>NUCLEOTIDE SEQUENCE [LARGE SCALE GENOMIC DNA]</scope>
    <source>
        <strain evidence="3 4">G7</strain>
    </source>
</reference>
<accession>A0A7Z3GZS0</accession>
<name>A0A7Z3GZS0_PSEFL</name>
<dbReference type="InterPro" id="IPR007899">
    <property type="entry name" value="CHAD_dom"/>
</dbReference>
<evidence type="ECO:0000259" key="2">
    <source>
        <dbReference type="PROSITE" id="PS51708"/>
    </source>
</evidence>
<proteinExistence type="predicted"/>
<evidence type="ECO:0000313" key="3">
    <source>
        <dbReference type="EMBL" id="QJP95427.1"/>
    </source>
</evidence>
<dbReference type="EMBL" id="CP027561">
    <property type="protein sequence ID" value="QJP95427.1"/>
    <property type="molecule type" value="Genomic_DNA"/>
</dbReference>
<sequence>MSAVDDIVAQVLTLQVRIYQAMARLEARTDHEALHDLRIAVRRIRSLMRPFRAIPEVLCLIDAAKQVGALTTPVRDLEVMIEELKNRGFHSQANLREARLKSHYSTIIRSTAVANLLNQLDCWPSAFRSVEIDKGSKYLTTRIRRTLNRQLKRLLAALEDAEFDRHQLRAMVKRVRYLTESFPQFSPLSCEAAGALKSLQFALGEWHDQYQWCQQALVEVDLRPLHKTWLKGSSRALEAAEAQLAAFADLFRDGSQRLNK</sequence>
<dbReference type="SMART" id="SM00880">
    <property type="entry name" value="CHAD"/>
    <property type="match status" value="1"/>
</dbReference>